<feature type="transmembrane region" description="Helical" evidence="1">
    <location>
        <begin position="134"/>
        <end position="153"/>
    </location>
</feature>
<dbReference type="EMBL" id="OU015568">
    <property type="protein sequence ID" value="CAG5086905.1"/>
    <property type="molecule type" value="Genomic_DNA"/>
</dbReference>
<accession>A0ABN7S2Q7</accession>
<feature type="transmembrane region" description="Helical" evidence="1">
    <location>
        <begin position="47"/>
        <end position="73"/>
    </location>
</feature>
<evidence type="ECO:0000313" key="3">
    <source>
        <dbReference type="Proteomes" id="UP001158576"/>
    </source>
</evidence>
<organism evidence="2 3">
    <name type="scientific">Oikopleura dioica</name>
    <name type="common">Tunicate</name>
    <dbReference type="NCBI Taxonomy" id="34765"/>
    <lineage>
        <taxon>Eukaryota</taxon>
        <taxon>Metazoa</taxon>
        <taxon>Chordata</taxon>
        <taxon>Tunicata</taxon>
        <taxon>Appendicularia</taxon>
        <taxon>Copelata</taxon>
        <taxon>Oikopleuridae</taxon>
        <taxon>Oikopleura</taxon>
    </lineage>
</organism>
<evidence type="ECO:0000313" key="2">
    <source>
        <dbReference type="EMBL" id="CAG5086905.1"/>
    </source>
</evidence>
<feature type="transmembrane region" description="Helical" evidence="1">
    <location>
        <begin position="337"/>
        <end position="358"/>
    </location>
</feature>
<keyword evidence="3" id="KW-1185">Reference proteome</keyword>
<reference evidence="2 3" key="1">
    <citation type="submission" date="2021-04" db="EMBL/GenBank/DDBJ databases">
        <authorList>
            <person name="Bliznina A."/>
        </authorList>
    </citation>
    <scope>NUCLEOTIDE SEQUENCE [LARGE SCALE GENOMIC DNA]</scope>
</reference>
<protein>
    <submittedName>
        <fullName evidence="2">Oidioi.mRNA.OKI2018_I69.PAR.g11398.t1.cds</fullName>
    </submittedName>
</protein>
<name>A0ABN7S2Q7_OIKDI</name>
<proteinExistence type="predicted"/>
<dbReference type="Proteomes" id="UP001158576">
    <property type="component" value="Chromosome PAR"/>
</dbReference>
<sequence>MQQGVYVNVQQNGNATPGWAQSPRVNKAQAKWAEAQKRLKIDKDTGAGCCGYFFSFIIIASSLIIGAMALSWVRNDLRTTLEEGSLDITVAGVDISFDIDFIIANMPNDTDIEMIDNKDKDEMLSTAVYYSQSVVLPFLVTAFFSLTLFLAYCCKSRCFVIFSRIFLIILIIIFLLVAVIGFGGYQTAPKLKPFLDENVNINAMLSESMSPNTTVSSRATFNARNAEPENEFNITEIILNSPIGENAETIDVSEFQEAFMAEGIDISEIFGENTVLNLTDLSEQDLQNLEEFADQAEAADVDVEGVALQHISDEMAEADLWQEILIESGLLPAVRQMLLWLGIGAASYFVLLVIQDIIAGKNLKKFKEAKHTPVDDW</sequence>
<keyword evidence="1" id="KW-0812">Transmembrane</keyword>
<evidence type="ECO:0000256" key="1">
    <source>
        <dbReference type="SAM" id="Phobius"/>
    </source>
</evidence>
<keyword evidence="1" id="KW-1133">Transmembrane helix</keyword>
<keyword evidence="1" id="KW-0472">Membrane</keyword>
<feature type="transmembrane region" description="Helical" evidence="1">
    <location>
        <begin position="165"/>
        <end position="185"/>
    </location>
</feature>
<gene>
    <name evidence="2" type="ORF">OKIOD_LOCUS2956</name>
</gene>